<evidence type="ECO:0000313" key="2">
    <source>
        <dbReference type="Proteomes" id="UP000789901"/>
    </source>
</evidence>
<evidence type="ECO:0000313" key="1">
    <source>
        <dbReference type="EMBL" id="CAG8803564.1"/>
    </source>
</evidence>
<name>A0ABN7VWG4_GIGMA</name>
<sequence>DKVPLWFWKLEELLIDDAESHKAKEDFFSNNINTYAHQPHCGNVTSDNRRKQWIWFAQKNRKKWYIGRVTKILEKLALIEHWTKMHIQGDKYRLLKCGGCNLNTKGKENRYMINCNKNLIRGAAVGITKRENNWITNFSTTLLKDKPKYPLTLAQECPLLQLKEIDYAEHESKTSF</sequence>
<reference evidence="1 2" key="1">
    <citation type="submission" date="2021-06" db="EMBL/GenBank/DDBJ databases">
        <authorList>
            <person name="Kallberg Y."/>
            <person name="Tangrot J."/>
            <person name="Rosling A."/>
        </authorList>
    </citation>
    <scope>NUCLEOTIDE SEQUENCE [LARGE SCALE GENOMIC DNA]</scope>
    <source>
        <strain evidence="1 2">120-4 pot B 10/14</strain>
    </source>
</reference>
<dbReference type="EMBL" id="CAJVQB010024193">
    <property type="protein sequence ID" value="CAG8803564.1"/>
    <property type="molecule type" value="Genomic_DNA"/>
</dbReference>
<proteinExistence type="predicted"/>
<organism evidence="1 2">
    <name type="scientific">Gigaspora margarita</name>
    <dbReference type="NCBI Taxonomy" id="4874"/>
    <lineage>
        <taxon>Eukaryota</taxon>
        <taxon>Fungi</taxon>
        <taxon>Fungi incertae sedis</taxon>
        <taxon>Mucoromycota</taxon>
        <taxon>Glomeromycotina</taxon>
        <taxon>Glomeromycetes</taxon>
        <taxon>Diversisporales</taxon>
        <taxon>Gigasporaceae</taxon>
        <taxon>Gigaspora</taxon>
    </lineage>
</organism>
<accession>A0ABN7VWG4</accession>
<dbReference type="Proteomes" id="UP000789901">
    <property type="component" value="Unassembled WGS sequence"/>
</dbReference>
<keyword evidence="2" id="KW-1185">Reference proteome</keyword>
<comment type="caution">
    <text evidence="1">The sequence shown here is derived from an EMBL/GenBank/DDBJ whole genome shotgun (WGS) entry which is preliminary data.</text>
</comment>
<protein>
    <submittedName>
        <fullName evidence="1">31236_t:CDS:1</fullName>
    </submittedName>
</protein>
<gene>
    <name evidence="1" type="ORF">GMARGA_LOCUS23678</name>
</gene>
<feature type="non-terminal residue" evidence="1">
    <location>
        <position position="1"/>
    </location>
</feature>